<organism evidence="6 7">
    <name type="scientific">Operophtera brumata</name>
    <name type="common">Winter moth</name>
    <name type="synonym">Phalaena brumata</name>
    <dbReference type="NCBI Taxonomy" id="104452"/>
    <lineage>
        <taxon>Eukaryota</taxon>
        <taxon>Metazoa</taxon>
        <taxon>Ecdysozoa</taxon>
        <taxon>Arthropoda</taxon>
        <taxon>Hexapoda</taxon>
        <taxon>Insecta</taxon>
        <taxon>Pterygota</taxon>
        <taxon>Neoptera</taxon>
        <taxon>Endopterygota</taxon>
        <taxon>Lepidoptera</taxon>
        <taxon>Glossata</taxon>
        <taxon>Ditrysia</taxon>
        <taxon>Geometroidea</taxon>
        <taxon>Geometridae</taxon>
        <taxon>Larentiinae</taxon>
        <taxon>Operophtera</taxon>
    </lineage>
</organism>
<comment type="caution">
    <text evidence="6">The sequence shown here is derived from an EMBL/GenBank/DDBJ whole genome shotgun (WGS) entry which is preliminary data.</text>
</comment>
<sequence>MGHVPQVNRKHDRLQGEMERISAVLPVVAAAAGRAKDALEPSLKRTRYALDVRDYDRQVADYALETNGAKIVDTGNTIEHVYYESPISWVLHALTSVLCRECQGARAMIRPGTLPGEEISSAPRLFQIEGLEFRMDPYPHDFGSFEYEKDGKPIQYFELMHPSTKGFNFVRVRVLTNWGHPVYTCVYRVRVHGELDSVQSPRKPVIDDELQIENEEEGRF</sequence>
<evidence type="ECO:0000313" key="6">
    <source>
        <dbReference type="EMBL" id="KOB79483.1"/>
    </source>
</evidence>
<dbReference type="GO" id="GO:0043495">
    <property type="term" value="F:protein-membrane adaptor activity"/>
    <property type="evidence" value="ECO:0007669"/>
    <property type="project" value="TreeGrafter"/>
</dbReference>
<reference evidence="6 7" key="1">
    <citation type="journal article" date="2015" name="Genome Biol. Evol.">
        <title>The genome of winter moth (Operophtera brumata) provides a genomic perspective on sexual dimorphism and phenology.</title>
        <authorList>
            <person name="Derks M.F."/>
            <person name="Smit S."/>
            <person name="Salis L."/>
            <person name="Schijlen E."/>
            <person name="Bossers A."/>
            <person name="Mateman C."/>
            <person name="Pijl A.S."/>
            <person name="de Ridder D."/>
            <person name="Groenen M.A."/>
            <person name="Visser M.E."/>
            <person name="Megens H.J."/>
        </authorList>
    </citation>
    <scope>NUCLEOTIDE SEQUENCE [LARGE SCALE GENOMIC DNA]</scope>
    <source>
        <strain evidence="6">WM2013NL</strain>
        <tissue evidence="6">Head and thorax</tissue>
    </source>
</reference>
<evidence type="ECO:0000256" key="1">
    <source>
        <dbReference type="ARBA" id="ARBA00004370"/>
    </source>
</evidence>
<evidence type="ECO:0000256" key="2">
    <source>
        <dbReference type="ARBA" id="ARBA00022692"/>
    </source>
</evidence>
<evidence type="ECO:0000256" key="3">
    <source>
        <dbReference type="ARBA" id="ARBA00022989"/>
    </source>
</evidence>
<dbReference type="Proteomes" id="UP000037510">
    <property type="component" value="Unassembled WGS sequence"/>
</dbReference>
<proteinExistence type="predicted"/>
<dbReference type="STRING" id="104452.A0A0L7LVD4"/>
<dbReference type="EMBL" id="JTDY01000008">
    <property type="protein sequence ID" value="KOB79483.1"/>
    <property type="molecule type" value="Genomic_DNA"/>
</dbReference>
<evidence type="ECO:0000259" key="5">
    <source>
        <dbReference type="PROSITE" id="PS51469"/>
    </source>
</evidence>
<dbReference type="Gene3D" id="2.60.120.260">
    <property type="entry name" value="Galactose-binding domain-like"/>
    <property type="match status" value="1"/>
</dbReference>
<protein>
    <submittedName>
        <fullName evidence="6">SUN domain-containing protein</fullName>
    </submittedName>
</protein>
<gene>
    <name evidence="6" type="ORF">OBRU01_00188</name>
</gene>
<feature type="domain" description="SUN" evidence="5">
    <location>
        <begin position="21"/>
        <end position="196"/>
    </location>
</feature>
<dbReference type="PANTHER" id="PTHR12911:SF8">
    <property type="entry name" value="KLAROID PROTEIN-RELATED"/>
    <property type="match status" value="1"/>
</dbReference>
<dbReference type="GO" id="GO:0005635">
    <property type="term" value="C:nuclear envelope"/>
    <property type="evidence" value="ECO:0007669"/>
    <property type="project" value="TreeGrafter"/>
</dbReference>
<dbReference type="InterPro" id="IPR045119">
    <property type="entry name" value="SUN1-5"/>
</dbReference>
<dbReference type="Pfam" id="PF07738">
    <property type="entry name" value="Sad1_UNC"/>
    <property type="match status" value="1"/>
</dbReference>
<evidence type="ECO:0000256" key="4">
    <source>
        <dbReference type="ARBA" id="ARBA00023136"/>
    </source>
</evidence>
<dbReference type="AlphaFoldDB" id="A0A0L7LVD4"/>
<keyword evidence="7" id="KW-1185">Reference proteome</keyword>
<name>A0A0L7LVD4_OPEBR</name>
<dbReference type="PANTHER" id="PTHR12911">
    <property type="entry name" value="SAD1/UNC-84-LIKE PROTEIN-RELATED"/>
    <property type="match status" value="1"/>
</dbReference>
<accession>A0A0L7LVD4</accession>
<keyword evidence="3" id="KW-1133">Transmembrane helix</keyword>
<keyword evidence="4" id="KW-0472">Membrane</keyword>
<dbReference type="InterPro" id="IPR012919">
    <property type="entry name" value="SUN_dom"/>
</dbReference>
<keyword evidence="2" id="KW-0812">Transmembrane</keyword>
<comment type="subcellular location">
    <subcellularLocation>
        <location evidence="1">Membrane</location>
    </subcellularLocation>
</comment>
<evidence type="ECO:0000313" key="7">
    <source>
        <dbReference type="Proteomes" id="UP000037510"/>
    </source>
</evidence>
<dbReference type="PROSITE" id="PS51469">
    <property type="entry name" value="SUN"/>
    <property type="match status" value="1"/>
</dbReference>
<dbReference type="GO" id="GO:0016020">
    <property type="term" value="C:membrane"/>
    <property type="evidence" value="ECO:0007669"/>
    <property type="project" value="UniProtKB-SubCell"/>
</dbReference>